<keyword evidence="3" id="KW-0884">PQQ biosynthesis</keyword>
<dbReference type="STRING" id="1396826.PHA8399_02209"/>
<name>A0A0P1H9L6_9RHOB</name>
<dbReference type="UniPathway" id="UPA00539"/>
<dbReference type="Proteomes" id="UP000051326">
    <property type="component" value="Unassembled WGS sequence"/>
</dbReference>
<protein>
    <submittedName>
        <fullName evidence="4">Pyrroloquinoline quinone biosynthesis protein D</fullName>
    </submittedName>
</protein>
<proteinExistence type="predicted"/>
<reference evidence="4 5" key="1">
    <citation type="submission" date="2015-09" db="EMBL/GenBank/DDBJ databases">
        <authorList>
            <consortium name="Swine Surveillance"/>
        </authorList>
    </citation>
    <scope>NUCLEOTIDE SEQUENCE [LARGE SCALE GENOMIC DNA]</scope>
    <source>
        <strain evidence="4 5">CECT 8399</strain>
    </source>
</reference>
<comment type="subunit">
    <text evidence="2">Monomer. Interacts with PqqE.</text>
</comment>
<sequence length="95" mass="10165">MTLAFAPTDRPYLPRGVRMITDKVRGGTVLLCPEKAIALDAIGEAILSRVDGSASFKEIVAGLAEAYDAPAEQIAGDVQRFLAGLRARMYLAVRS</sequence>
<dbReference type="AlphaFoldDB" id="A0A0P1H9L6"/>
<dbReference type="InterPro" id="IPR008792">
    <property type="entry name" value="PQQD"/>
</dbReference>
<evidence type="ECO:0000256" key="1">
    <source>
        <dbReference type="ARBA" id="ARBA00004886"/>
    </source>
</evidence>
<accession>A0A0P1H9L6</accession>
<dbReference type="GO" id="GO:0048038">
    <property type="term" value="F:quinone binding"/>
    <property type="evidence" value="ECO:0007669"/>
    <property type="project" value="InterPro"/>
</dbReference>
<dbReference type="RefSeq" id="WP_058286193.1">
    <property type="nucleotide sequence ID" value="NZ_CYSR01000022.1"/>
</dbReference>
<dbReference type="Gene3D" id="1.10.10.1150">
    <property type="entry name" value="Coenzyme PQQ synthesis protein D (PqqD)"/>
    <property type="match status" value="1"/>
</dbReference>
<dbReference type="Pfam" id="PF05402">
    <property type="entry name" value="PqqD"/>
    <property type="match status" value="1"/>
</dbReference>
<evidence type="ECO:0000256" key="2">
    <source>
        <dbReference type="ARBA" id="ARBA00011741"/>
    </source>
</evidence>
<comment type="pathway">
    <text evidence="1">Cofactor biosynthesis; pyrroloquinoline quinone biosynthesis.</text>
</comment>
<organism evidence="4 5">
    <name type="scientific">Leisingera aquaemixtae</name>
    <dbReference type="NCBI Taxonomy" id="1396826"/>
    <lineage>
        <taxon>Bacteria</taxon>
        <taxon>Pseudomonadati</taxon>
        <taxon>Pseudomonadota</taxon>
        <taxon>Alphaproteobacteria</taxon>
        <taxon>Rhodobacterales</taxon>
        <taxon>Roseobacteraceae</taxon>
        <taxon>Leisingera</taxon>
    </lineage>
</organism>
<dbReference type="InterPro" id="IPR041881">
    <property type="entry name" value="PqqD_sf"/>
</dbReference>
<dbReference type="InterPro" id="IPR022479">
    <property type="entry name" value="PqqD_bac"/>
</dbReference>
<dbReference type="NCBIfam" id="TIGR03859">
    <property type="entry name" value="PQQ_PqqD"/>
    <property type="match status" value="1"/>
</dbReference>
<evidence type="ECO:0000313" key="5">
    <source>
        <dbReference type="Proteomes" id="UP000051326"/>
    </source>
</evidence>
<dbReference type="EMBL" id="CYSR01000022">
    <property type="protein sequence ID" value="CUI00083.1"/>
    <property type="molecule type" value="Genomic_DNA"/>
</dbReference>
<gene>
    <name evidence="4" type="primary">pqqD</name>
    <name evidence="4" type="ORF">PHA8399_02209</name>
</gene>
<evidence type="ECO:0000313" key="4">
    <source>
        <dbReference type="EMBL" id="CUI00083.1"/>
    </source>
</evidence>
<evidence type="ECO:0000256" key="3">
    <source>
        <dbReference type="ARBA" id="ARBA00022905"/>
    </source>
</evidence>
<dbReference type="GO" id="GO:0018189">
    <property type="term" value="P:pyrroloquinoline quinone biosynthetic process"/>
    <property type="evidence" value="ECO:0007669"/>
    <property type="project" value="UniProtKB-UniPathway"/>
</dbReference>